<sequence length="288" mass="31470">MAGLRSARVTVLVENSTVFIDGRIAEYGLSMLVEATLDNGDSVLVLLDTGQTGRPLLHNLEAEGVKPSEIDYLVLSHRHSDHTGGLKAFLEARRGKPIPVIAHPGLFEPSVAVVDGVLYEIGMPITRNEAESLGARFVLTREPLQIVPGVWFSGEVPSRWGPRHTKLVYRIEDGRLVEDEMRDDAFLALSVGRETYVITGCGHAGVENILGYASEITGNPVAGLIGGLHLFGVSGERVEEIIEALRKHPLKILAGMHCTGPFIQERLRREFPQAYRLMATGSRARLPP</sequence>
<dbReference type="SUPFAM" id="SSF56281">
    <property type="entry name" value="Metallo-hydrolase/oxidoreductase"/>
    <property type="match status" value="1"/>
</dbReference>
<dbReference type="EMBL" id="AP028907">
    <property type="protein sequence ID" value="BES82778.1"/>
    <property type="molecule type" value="Genomic_DNA"/>
</dbReference>
<dbReference type="InterPro" id="IPR041712">
    <property type="entry name" value="DHPS-like_MBL-fold"/>
</dbReference>
<dbReference type="PANTHER" id="PTHR13754:SF18">
    <property type="entry name" value="7,8-DIHYDROPTERIN-6-METHYL-4-(BETA-D-RIBOFURANOSYL)-AMINOBENZENE-5'-PHOSPHATE SYNTHASE"/>
    <property type="match status" value="1"/>
</dbReference>
<dbReference type="Gene3D" id="3.60.15.10">
    <property type="entry name" value="Ribonuclease Z/Hydroxyacylglutathione hydrolase-like"/>
    <property type="match status" value="1"/>
</dbReference>
<protein>
    <submittedName>
        <fullName evidence="2">MBL fold metallo-hydrolase</fullName>
    </submittedName>
</protein>
<name>A0ABN6ZUX5_9CREN</name>
<dbReference type="InterPro" id="IPR001279">
    <property type="entry name" value="Metallo-B-lactamas"/>
</dbReference>
<evidence type="ECO:0000313" key="2">
    <source>
        <dbReference type="EMBL" id="BES82778.1"/>
    </source>
</evidence>
<evidence type="ECO:0000313" key="3">
    <source>
        <dbReference type="Proteomes" id="UP001341135"/>
    </source>
</evidence>
<dbReference type="RefSeq" id="WP_338250422.1">
    <property type="nucleotide sequence ID" value="NZ_AP028907.1"/>
</dbReference>
<dbReference type="Proteomes" id="UP001341135">
    <property type="component" value="Chromosome"/>
</dbReference>
<accession>A0ABN6ZUX5</accession>
<dbReference type="InterPro" id="IPR036866">
    <property type="entry name" value="RibonucZ/Hydroxyglut_hydro"/>
</dbReference>
<dbReference type="PANTHER" id="PTHR13754">
    <property type="entry name" value="METALLO-BETA-LACTAMASE SUPERFAMILY PROTEIN"/>
    <property type="match status" value="1"/>
</dbReference>
<proteinExistence type="predicted"/>
<reference evidence="2 3" key="1">
    <citation type="submission" date="2023-09" db="EMBL/GenBank/DDBJ databases">
        <title>Pyrofollis japonicus gen. nov. sp. nov., a novel member of the family Pyrodictiaceae isolated from the Iheya North hydrothermal field.</title>
        <authorList>
            <person name="Miyazaki U."/>
            <person name="Sanari M."/>
            <person name="Tame A."/>
            <person name="Kitajima M."/>
            <person name="Okamoto A."/>
            <person name="Sawayama S."/>
            <person name="Miyazaki J."/>
            <person name="Takai K."/>
            <person name="Nakagawa S."/>
        </authorList>
    </citation>
    <scope>NUCLEOTIDE SEQUENCE [LARGE SCALE GENOMIC DNA]</scope>
    <source>
        <strain evidence="2 3">AV2</strain>
    </source>
</reference>
<evidence type="ECO:0000259" key="1">
    <source>
        <dbReference type="Pfam" id="PF00753"/>
    </source>
</evidence>
<organism evidence="2 3">
    <name type="scientific">Pyrodictium abyssi</name>
    <dbReference type="NCBI Taxonomy" id="54256"/>
    <lineage>
        <taxon>Archaea</taxon>
        <taxon>Thermoproteota</taxon>
        <taxon>Thermoprotei</taxon>
        <taxon>Desulfurococcales</taxon>
        <taxon>Pyrodictiaceae</taxon>
        <taxon>Pyrodictium</taxon>
    </lineage>
</organism>
<feature type="domain" description="Metallo-beta-lactamase" evidence="1">
    <location>
        <begin position="28"/>
        <end position="173"/>
    </location>
</feature>
<dbReference type="GeneID" id="89290348"/>
<dbReference type="InterPro" id="IPR052926">
    <property type="entry name" value="Metallo-beta-lactamase_dom"/>
</dbReference>
<dbReference type="CDD" id="cd07713">
    <property type="entry name" value="DHPS-like_MBL-fold"/>
    <property type="match status" value="1"/>
</dbReference>
<dbReference type="Pfam" id="PF00753">
    <property type="entry name" value="Lactamase_B"/>
    <property type="match status" value="1"/>
</dbReference>
<gene>
    <name evidence="2" type="ORF">PABY_23450</name>
</gene>
<keyword evidence="3" id="KW-1185">Reference proteome</keyword>